<dbReference type="Gene3D" id="1.10.10.60">
    <property type="entry name" value="Homeodomain-like"/>
    <property type="match status" value="1"/>
</dbReference>
<evidence type="ECO:0000256" key="3">
    <source>
        <dbReference type="ARBA" id="ARBA00023163"/>
    </source>
</evidence>
<dbReference type="InterPro" id="IPR050204">
    <property type="entry name" value="AraC_XylS_family_regulators"/>
</dbReference>
<dbReference type="PANTHER" id="PTHR46796">
    <property type="entry name" value="HTH-TYPE TRANSCRIPTIONAL ACTIVATOR RHAS-RELATED"/>
    <property type="match status" value="1"/>
</dbReference>
<keyword evidence="6" id="KW-1185">Reference proteome</keyword>
<keyword evidence="3" id="KW-0804">Transcription</keyword>
<dbReference type="InterPro" id="IPR018062">
    <property type="entry name" value="HTH_AraC-typ_CS"/>
</dbReference>
<proteinExistence type="predicted"/>
<dbReference type="RefSeq" id="WP_416344124.1">
    <property type="nucleotide sequence ID" value="NZ_JALQCY010000003.1"/>
</dbReference>
<evidence type="ECO:0000256" key="1">
    <source>
        <dbReference type="ARBA" id="ARBA00023015"/>
    </source>
</evidence>
<keyword evidence="1" id="KW-0805">Transcription regulation</keyword>
<comment type="caution">
    <text evidence="5">The sequence shown here is derived from an EMBL/GenBank/DDBJ whole genome shotgun (WGS) entry which is preliminary data.</text>
</comment>
<dbReference type="EMBL" id="JALQCY010000003">
    <property type="protein sequence ID" value="MCK9794279.1"/>
    <property type="molecule type" value="Genomic_DNA"/>
</dbReference>
<dbReference type="PANTHER" id="PTHR46796:SF12">
    <property type="entry name" value="HTH-TYPE DNA-BINDING TRANSCRIPTIONAL ACTIVATOR EUTR"/>
    <property type="match status" value="1"/>
</dbReference>
<sequence length="312" mass="34051">MTTPVEGFALRTTDAQEAEQALAAVFPRVHLRAPKEAFEFSIRSATIEHVAWTDHTLPMPGNSALDEPEPIVVLHLRGDIRLEHAGQAFGPGPALLDSPERATATWETARTSGFALDREYVRAVATRLTGRQQPSHLFRSGHPRGPAEARAWKATARYAAESLTVGSEALSSAVLQRSLVHHLALTLLHTFPNAALDDLRGAERALPPVVRRAMAFVDEHAHEPVTVDDVAAAVHVSTRGLQAAFRRSLGITPSEALRRARLDGVRRELLAADPGATTVAVVAHRWGFLHLGHFSAAYRRAHDELPSETLRR</sequence>
<feature type="domain" description="HTH araC/xylS-type" evidence="4">
    <location>
        <begin position="211"/>
        <end position="312"/>
    </location>
</feature>
<gene>
    <name evidence="5" type="ORF">M1843_11040</name>
</gene>
<dbReference type="Proteomes" id="UP001651050">
    <property type="component" value="Unassembled WGS sequence"/>
</dbReference>
<reference evidence="5 6" key="1">
    <citation type="submission" date="2022-02" db="EMBL/GenBank/DDBJ databases">
        <title>The car tank lid bacteriome: a reservoir of bacteria with potential in bioremediation of fuel.</title>
        <authorList>
            <person name="Vidal-Verdu A."/>
            <person name="Gomez-Martinez D."/>
            <person name="Latorre-Perez A."/>
            <person name="Pereto J."/>
            <person name="Porcar M."/>
        </authorList>
    </citation>
    <scope>NUCLEOTIDE SEQUENCE [LARGE SCALE GENOMIC DNA]</scope>
    <source>
        <strain evidence="5 6">4D.3</strain>
    </source>
</reference>
<dbReference type="SUPFAM" id="SSF46689">
    <property type="entry name" value="Homeodomain-like"/>
    <property type="match status" value="1"/>
</dbReference>
<evidence type="ECO:0000313" key="5">
    <source>
        <dbReference type="EMBL" id="MCK9794279.1"/>
    </source>
</evidence>
<evidence type="ECO:0000259" key="4">
    <source>
        <dbReference type="PROSITE" id="PS01124"/>
    </source>
</evidence>
<dbReference type="InterPro" id="IPR018060">
    <property type="entry name" value="HTH_AraC"/>
</dbReference>
<evidence type="ECO:0000256" key="2">
    <source>
        <dbReference type="ARBA" id="ARBA00023125"/>
    </source>
</evidence>
<dbReference type="PROSITE" id="PS01124">
    <property type="entry name" value="HTH_ARAC_FAMILY_2"/>
    <property type="match status" value="1"/>
</dbReference>
<protein>
    <submittedName>
        <fullName evidence="5">Helix-turn-helix domain-containing protein</fullName>
    </submittedName>
</protein>
<accession>A0ABT0J495</accession>
<evidence type="ECO:0000313" key="6">
    <source>
        <dbReference type="Proteomes" id="UP001651050"/>
    </source>
</evidence>
<organism evidence="5 6">
    <name type="scientific">Isoptericola peretonis</name>
    <dbReference type="NCBI Taxonomy" id="2918523"/>
    <lineage>
        <taxon>Bacteria</taxon>
        <taxon>Bacillati</taxon>
        <taxon>Actinomycetota</taxon>
        <taxon>Actinomycetes</taxon>
        <taxon>Micrococcales</taxon>
        <taxon>Promicromonosporaceae</taxon>
        <taxon>Isoptericola</taxon>
    </lineage>
</organism>
<dbReference type="PROSITE" id="PS00041">
    <property type="entry name" value="HTH_ARAC_FAMILY_1"/>
    <property type="match status" value="1"/>
</dbReference>
<dbReference type="Pfam" id="PF12833">
    <property type="entry name" value="HTH_18"/>
    <property type="match status" value="1"/>
</dbReference>
<keyword evidence="2" id="KW-0238">DNA-binding</keyword>
<name>A0ABT0J495_9MICO</name>
<dbReference type="InterPro" id="IPR009057">
    <property type="entry name" value="Homeodomain-like_sf"/>
</dbReference>
<dbReference type="SMART" id="SM00342">
    <property type="entry name" value="HTH_ARAC"/>
    <property type="match status" value="1"/>
</dbReference>